<dbReference type="GO" id="GO:0003697">
    <property type="term" value="F:single-stranded DNA binding"/>
    <property type="evidence" value="ECO:0007669"/>
    <property type="project" value="InterPro"/>
</dbReference>
<protein>
    <recommendedName>
        <fullName evidence="4">CST complex subunit CTC1</fullName>
    </recommendedName>
</protein>
<dbReference type="Proteomes" id="UP000054107">
    <property type="component" value="Unassembled WGS sequence"/>
</dbReference>
<dbReference type="EMBL" id="LN731931">
    <property type="protein sequence ID" value="CEP15160.1"/>
    <property type="molecule type" value="Genomic_DNA"/>
</dbReference>
<evidence type="ECO:0000256" key="1">
    <source>
        <dbReference type="ARBA" id="ARBA00004123"/>
    </source>
</evidence>
<keyword evidence="7" id="KW-0238">DNA-binding</keyword>
<evidence type="ECO:0000256" key="8">
    <source>
        <dbReference type="ARBA" id="ARBA00023242"/>
    </source>
</evidence>
<dbReference type="GO" id="GO:0045740">
    <property type="term" value="P:positive regulation of DNA replication"/>
    <property type="evidence" value="ECO:0007669"/>
    <property type="project" value="TreeGrafter"/>
</dbReference>
<keyword evidence="5" id="KW-0158">Chromosome</keyword>
<evidence type="ECO:0000256" key="6">
    <source>
        <dbReference type="ARBA" id="ARBA00022895"/>
    </source>
</evidence>
<gene>
    <name evidence="9" type="primary">PARPA_09363.1 scaffold 36248</name>
</gene>
<evidence type="ECO:0000313" key="10">
    <source>
        <dbReference type="Proteomes" id="UP000054107"/>
    </source>
</evidence>
<keyword evidence="6" id="KW-0779">Telomere</keyword>
<keyword evidence="10" id="KW-1185">Reference proteome</keyword>
<keyword evidence="8" id="KW-0539">Nucleus</keyword>
<comment type="similarity">
    <text evidence="3">Belongs to the CTC1 family.</text>
</comment>
<reference evidence="9 10" key="1">
    <citation type="submission" date="2014-09" db="EMBL/GenBank/DDBJ databases">
        <authorList>
            <person name="Ellenberger Sabrina"/>
        </authorList>
    </citation>
    <scope>NUCLEOTIDE SEQUENCE [LARGE SCALE GENOMIC DNA]</scope>
    <source>
        <strain evidence="9 10">CBS 412.66</strain>
    </source>
</reference>
<dbReference type="GO" id="GO:1990879">
    <property type="term" value="C:CST complex"/>
    <property type="evidence" value="ECO:0007669"/>
    <property type="project" value="TreeGrafter"/>
</dbReference>
<dbReference type="InterPro" id="IPR042617">
    <property type="entry name" value="CTC1-like"/>
</dbReference>
<name>A0A0B7N9K3_9FUNG</name>
<proteinExistence type="inferred from homology"/>
<dbReference type="STRING" id="35722.A0A0B7N9K3"/>
<accession>A0A0B7N9K3</accession>
<dbReference type="Pfam" id="PF15489">
    <property type="entry name" value="CTC1"/>
    <property type="match status" value="1"/>
</dbReference>
<comment type="subcellular location">
    <subcellularLocation>
        <location evidence="2">Chromosome</location>
        <location evidence="2">Telomere</location>
    </subcellularLocation>
    <subcellularLocation>
        <location evidence="1">Nucleus</location>
    </subcellularLocation>
</comment>
<organism evidence="9 10">
    <name type="scientific">Parasitella parasitica</name>
    <dbReference type="NCBI Taxonomy" id="35722"/>
    <lineage>
        <taxon>Eukaryota</taxon>
        <taxon>Fungi</taxon>
        <taxon>Fungi incertae sedis</taxon>
        <taxon>Mucoromycota</taxon>
        <taxon>Mucoromycotina</taxon>
        <taxon>Mucoromycetes</taxon>
        <taxon>Mucorales</taxon>
        <taxon>Mucorineae</taxon>
        <taxon>Mucoraceae</taxon>
        <taxon>Parasitella</taxon>
    </lineage>
</organism>
<dbReference type="AlphaFoldDB" id="A0A0B7N9K3"/>
<dbReference type="GO" id="GO:0010833">
    <property type="term" value="P:telomere maintenance via telomere lengthening"/>
    <property type="evidence" value="ECO:0007669"/>
    <property type="project" value="TreeGrafter"/>
</dbReference>
<evidence type="ECO:0000256" key="3">
    <source>
        <dbReference type="ARBA" id="ARBA00006332"/>
    </source>
</evidence>
<dbReference type="PANTHER" id="PTHR14865">
    <property type="entry name" value="CST COMPLEX SUBUNIT CTC1"/>
    <property type="match status" value="1"/>
</dbReference>
<dbReference type="OrthoDB" id="2314520at2759"/>
<evidence type="ECO:0000256" key="5">
    <source>
        <dbReference type="ARBA" id="ARBA00022454"/>
    </source>
</evidence>
<evidence type="ECO:0000256" key="7">
    <source>
        <dbReference type="ARBA" id="ARBA00023125"/>
    </source>
</evidence>
<evidence type="ECO:0000256" key="2">
    <source>
        <dbReference type="ARBA" id="ARBA00004574"/>
    </source>
</evidence>
<sequence>MEPVSINDLKNYKTGTTSYIVEATLMGVLTIVTREDDEYPRGTILLLDLVTQDPVACLVDRMLPKALDTTVYIKKWNYINLNEGCDSCYVEFRLEDVYAAEDSTKCFLLDQLGTDHTILQQYLKRKMAYYNPGDLFSPVSKVNMAGVVYAISTLYANPNSPAMFFLQVIRNDNNTADATTKLKAVNLIFSGDNMIKYYHYFQIGSAFVFHNLDVKIINSGYRNSTCALSFNSRSTCQAIKLSQFETVYQQPITNITTDNQLTLTTVHKHKTYTGRITRVVDSMFGIYELDNAIIVSLFHLFSYSADMPFRIDTQLRLHHFHAVIINPEDGETSYLLQNVWQANKIEEGYMALASCIQSHVEILDFPNHCHNITETTNSFYMPHHTDIGSKIKEYTYTDIISRKSTFTQLLRQLEIYAALAAKFIDTNIVQDFSVFQRAYKTVRDQVFATTQTRPMQAGNLVNDFVMHDAVCLLVGKENFHVVIDSYPSLNKIQHKLQDNLKDYHLDLAGGNTMFEKENVLTQRAEYDQTAEYCVLGMLQVSKDGRLFLVDNESQVLFVLAAASGSKYRKAGQIYLIRRLQLYREGLSYVENETGELIRRKNLYITYFVCQDKDMLLLHGDYDNNVTFQMPAFAKTNNKELEKLSLHKMPPGFGNMPTQHQYMVVRVVARDPVNIPISKRAVQLVCRARVKTYEIEGLGCAAGSEGFIKATGTKECNLLLTSRKKTLPLHYDFQVGSYWVIYGLDKSGSQIANLPDNPILTFSIDLDKHTIYPVSFNSSSSDAIQLRPVYSEEVTMPNPLLAVHDVSQLTDVESLPAGLGGHTIPSNFSEDTVCVQGLIIIKRFSEGYPTSIRSSSCAEKLFNLKGIGTGKANRKLFVQLRQPDSLDTISIYMDVQNVHYPLGMVIGATVTFYNLIRKKKTSSSEDFYFLADSTTHVCVNNTMPSPSMISMNPAFVRTRLISSFLDPVLGRQDQTSRQIFKLYCYVNSIINLTLKWECRDCGSIVRKNDCYGMCEGASRIFTAQSFVQISDGTANANAAIDGERLVFRLLQLSLNQIDALKNLVLDYGQLSYGGWGVTQVTTMDDEEARSKHNTEKSQRNALYGFTLEELCRNAKRAGQFFLYAQVESKQNKKRQRDEEELEAKNLIQMLDLRKFKLSDNGRLLKTAEFSKLKLKAVDIVFTDPRLVAYEMLDLLNDAEKLPGSVSSLPVPSTFFNFE</sequence>
<dbReference type="InterPro" id="IPR029156">
    <property type="entry name" value="CTC1"/>
</dbReference>
<evidence type="ECO:0000313" key="9">
    <source>
        <dbReference type="EMBL" id="CEP15160.1"/>
    </source>
</evidence>
<evidence type="ECO:0000256" key="4">
    <source>
        <dbReference type="ARBA" id="ARBA00016175"/>
    </source>
</evidence>
<dbReference type="PANTHER" id="PTHR14865:SF2">
    <property type="entry name" value="CST COMPLEX SUBUNIT CTC1"/>
    <property type="match status" value="1"/>
</dbReference>
<dbReference type="GO" id="GO:0042162">
    <property type="term" value="F:telomeric DNA binding"/>
    <property type="evidence" value="ECO:0007669"/>
    <property type="project" value="TreeGrafter"/>
</dbReference>